<reference evidence="1 2" key="1">
    <citation type="submission" date="2015-06" db="EMBL/GenBank/DDBJ databases">
        <title>Draft genome sequence of beer spoilage bacterium Megasphaera cerevisiae type strain 20462.</title>
        <authorList>
            <person name="Kutumbaka K."/>
            <person name="Pasmowitz J."/>
            <person name="Mategko J."/>
            <person name="Reyes D."/>
            <person name="Friedrich A."/>
            <person name="Han S."/>
            <person name="Martens-Habbena W."/>
            <person name="Neal-McKinney J."/>
            <person name="Janagama H.K."/>
            <person name="Nadala C."/>
            <person name="Samadpour M."/>
        </authorList>
    </citation>
    <scope>NUCLEOTIDE SEQUENCE [LARGE SCALE GENOMIC DNA]</scope>
    <source>
        <strain evidence="1 2">DSM 20462</strain>
    </source>
</reference>
<comment type="caution">
    <text evidence="1">The sequence shown here is derived from an EMBL/GenBank/DDBJ whole genome shotgun (WGS) entry which is preliminary data.</text>
</comment>
<gene>
    <name evidence="1" type="ORF">AB840_11170</name>
</gene>
<sequence length="244" mass="25166">MGIMIGTKKVKDTYDGEWKIQVGTTLASTGGNVTISAGDTAHLTTTDVVGQKGITVTAQDIILDGNRNEAREKQTHEESQSGLTISVSSPVVNALQSARSVIRTAQTRDNKTLQSLELFEGGKALGKDIKNIGKNGVGKPGIHVDLGSSSFKQEYGTDTNTYAGGSLSSSGTVTILAGSKDTAKGNIHATGETIQGKDVILAASNNIILDAGKNTQTETNNYSSKGASIGVTVGIGGINNRGSI</sequence>
<dbReference type="RefSeq" id="WP_160300568.1">
    <property type="nucleotide sequence ID" value="NZ_LEKT01000042.1"/>
</dbReference>
<dbReference type="PATRIC" id="fig|1122219.3.peg.2186"/>
<dbReference type="EMBL" id="LEKT01000042">
    <property type="protein sequence ID" value="KMO85885.1"/>
    <property type="molecule type" value="Genomic_DNA"/>
</dbReference>
<organism evidence="1 2">
    <name type="scientific">Megasphaera cerevisiae DSM 20462</name>
    <dbReference type="NCBI Taxonomy" id="1122219"/>
    <lineage>
        <taxon>Bacteria</taxon>
        <taxon>Bacillati</taxon>
        <taxon>Bacillota</taxon>
        <taxon>Negativicutes</taxon>
        <taxon>Veillonellales</taxon>
        <taxon>Veillonellaceae</taxon>
        <taxon>Megasphaera</taxon>
    </lineage>
</organism>
<evidence type="ECO:0000313" key="2">
    <source>
        <dbReference type="Proteomes" id="UP000036503"/>
    </source>
</evidence>
<dbReference type="Proteomes" id="UP000036503">
    <property type="component" value="Unassembled WGS sequence"/>
</dbReference>
<proteinExistence type="predicted"/>
<evidence type="ECO:0000313" key="1">
    <source>
        <dbReference type="EMBL" id="KMO85885.1"/>
    </source>
</evidence>
<accession>A0A0J6WR07</accession>
<dbReference type="GO" id="GO:0003824">
    <property type="term" value="F:catalytic activity"/>
    <property type="evidence" value="ECO:0007669"/>
    <property type="project" value="UniProtKB-ARBA"/>
</dbReference>
<keyword evidence="2" id="KW-1185">Reference proteome</keyword>
<dbReference type="Pfam" id="PF13332">
    <property type="entry name" value="Fil_haemagg_2"/>
    <property type="match status" value="2"/>
</dbReference>
<dbReference type="InParanoid" id="A0A0J6WR07"/>
<protein>
    <submittedName>
        <fullName evidence="1">Uncharacterized protein</fullName>
    </submittedName>
</protein>
<dbReference type="InterPro" id="IPR025157">
    <property type="entry name" value="Hemagglutinin_rpt"/>
</dbReference>
<name>A0A0J6WR07_9FIRM</name>
<dbReference type="AlphaFoldDB" id="A0A0J6WR07"/>
<dbReference type="OrthoDB" id="1632235at2"/>